<protein>
    <submittedName>
        <fullName evidence="1">Uncharacterized protein</fullName>
    </submittedName>
</protein>
<dbReference type="Proteomes" id="UP001174909">
    <property type="component" value="Unassembled WGS sequence"/>
</dbReference>
<dbReference type="EMBL" id="CASHTH010000959">
    <property type="protein sequence ID" value="CAI8009439.1"/>
    <property type="molecule type" value="Genomic_DNA"/>
</dbReference>
<feature type="non-terminal residue" evidence="1">
    <location>
        <position position="84"/>
    </location>
</feature>
<name>A0AA35RDY3_GEOBA</name>
<sequence>MNQDESVMTLRLAFWKVSLTHFAELRTPTPPALEPTRTISEAVFRLYSLSRVCSTERKMVCPRNVNWRSSLVGLYLKQSWSQQS</sequence>
<gene>
    <name evidence="1" type="ORF">GBAR_LOCUS6331</name>
</gene>
<evidence type="ECO:0000313" key="2">
    <source>
        <dbReference type="Proteomes" id="UP001174909"/>
    </source>
</evidence>
<dbReference type="AlphaFoldDB" id="A0AA35RDY3"/>
<proteinExistence type="predicted"/>
<evidence type="ECO:0000313" key="1">
    <source>
        <dbReference type="EMBL" id="CAI8009439.1"/>
    </source>
</evidence>
<reference evidence="1" key="1">
    <citation type="submission" date="2023-03" db="EMBL/GenBank/DDBJ databases">
        <authorList>
            <person name="Steffen K."/>
            <person name="Cardenas P."/>
        </authorList>
    </citation>
    <scope>NUCLEOTIDE SEQUENCE</scope>
</reference>
<comment type="caution">
    <text evidence="1">The sequence shown here is derived from an EMBL/GenBank/DDBJ whole genome shotgun (WGS) entry which is preliminary data.</text>
</comment>
<accession>A0AA35RDY3</accession>
<keyword evidence="2" id="KW-1185">Reference proteome</keyword>
<organism evidence="1 2">
    <name type="scientific">Geodia barretti</name>
    <name type="common">Barrett's horny sponge</name>
    <dbReference type="NCBI Taxonomy" id="519541"/>
    <lineage>
        <taxon>Eukaryota</taxon>
        <taxon>Metazoa</taxon>
        <taxon>Porifera</taxon>
        <taxon>Demospongiae</taxon>
        <taxon>Heteroscleromorpha</taxon>
        <taxon>Tetractinellida</taxon>
        <taxon>Astrophorina</taxon>
        <taxon>Geodiidae</taxon>
        <taxon>Geodia</taxon>
    </lineage>
</organism>